<keyword evidence="1" id="KW-0732">Signal</keyword>
<protein>
    <submittedName>
        <fullName evidence="2">ScyD/ScyE family protein</fullName>
    </submittedName>
</protein>
<feature type="chain" id="PRO_5015116619" evidence="1">
    <location>
        <begin position="24"/>
        <end position="338"/>
    </location>
</feature>
<feature type="signal peptide" evidence="1">
    <location>
        <begin position="1"/>
        <end position="23"/>
    </location>
</feature>
<sequence length="338" mass="35867">MHPLRAALMIAAGLLFLTVEAGAEPTAASGYRLEMVSVPGAAFSGLSRDGEALLVTDLASGRLYRRGSDGKLAAFGPAFPHGVDVMGDPTGPYRVVRAGDIHVVAQGWTPAGSDAGPLDHALVALDGADEVRVISSDFWNPFDFIAADGFYYVIDAARNSVERVKADGRKDTIISFRRETATAMRSLSPTEFAEGKSYEVDAVPTGIALRGGRLHVALFGGFPFLAGAGKVISIPEAGGTTTPQLEVEGLNAPVGIAFDNDGGMLVLEHGTFDQKQGFQKGSGRLLRLDKTTGHRDIILDSLTRPVSVLVWDERRLVVSELGGNLHFLTREPKPSNAK</sequence>
<evidence type="ECO:0000256" key="1">
    <source>
        <dbReference type="SAM" id="SignalP"/>
    </source>
</evidence>
<dbReference type="SUPFAM" id="SSF63825">
    <property type="entry name" value="YWTD domain"/>
    <property type="match status" value="1"/>
</dbReference>
<dbReference type="Gene3D" id="2.120.10.30">
    <property type="entry name" value="TolB, C-terminal domain"/>
    <property type="match status" value="1"/>
</dbReference>
<proteinExistence type="predicted"/>
<dbReference type="AlphaFoldDB" id="A0A2P7BGT2"/>
<name>A0A2P7BGT2_9HYPH</name>
<organism evidence="2 3">
    <name type="scientific">Phyllobacterium brassicacearum</name>
    <dbReference type="NCBI Taxonomy" id="314235"/>
    <lineage>
        <taxon>Bacteria</taxon>
        <taxon>Pseudomonadati</taxon>
        <taxon>Pseudomonadota</taxon>
        <taxon>Alphaproteobacteria</taxon>
        <taxon>Hyphomicrobiales</taxon>
        <taxon>Phyllobacteriaceae</taxon>
        <taxon>Phyllobacterium</taxon>
    </lineage>
</organism>
<keyword evidence="3" id="KW-1185">Reference proteome</keyword>
<reference evidence="3" key="1">
    <citation type="submission" date="2017-11" db="EMBL/GenBank/DDBJ databases">
        <authorList>
            <person name="Kuznetsova I."/>
            <person name="Sazanova A."/>
            <person name="Chirak E."/>
            <person name="Safronova V."/>
            <person name="Willems A."/>
        </authorList>
    </citation>
    <scope>NUCLEOTIDE SEQUENCE [LARGE SCALE GENOMIC DNA]</scope>
    <source>
        <strain evidence="3">STM 196</strain>
    </source>
</reference>
<dbReference type="InterPro" id="IPR011042">
    <property type="entry name" value="6-blade_b-propeller_TolB-like"/>
</dbReference>
<comment type="caution">
    <text evidence="2">The sequence shown here is derived from an EMBL/GenBank/DDBJ whole genome shotgun (WGS) entry which is preliminary data.</text>
</comment>
<dbReference type="InterPro" id="IPR048031">
    <property type="entry name" value="ScyD/ScyE-like"/>
</dbReference>
<dbReference type="EMBL" id="PGGO01000016">
    <property type="protein sequence ID" value="PSH65670.1"/>
    <property type="molecule type" value="Genomic_DNA"/>
</dbReference>
<dbReference type="OrthoDB" id="8276302at2"/>
<gene>
    <name evidence="2" type="ORF">CU102_19440</name>
</gene>
<dbReference type="Proteomes" id="UP000241444">
    <property type="component" value="Unassembled WGS sequence"/>
</dbReference>
<evidence type="ECO:0000313" key="2">
    <source>
        <dbReference type="EMBL" id="PSH65670.1"/>
    </source>
</evidence>
<dbReference type="NCBIfam" id="NF033206">
    <property type="entry name" value="ScyE_fam"/>
    <property type="match status" value="1"/>
</dbReference>
<accession>A0A2P7BGT2</accession>
<dbReference type="RefSeq" id="WP_106712767.1">
    <property type="nucleotide sequence ID" value="NZ_PGGO01000016.1"/>
</dbReference>
<evidence type="ECO:0000313" key="3">
    <source>
        <dbReference type="Proteomes" id="UP000241444"/>
    </source>
</evidence>